<name>A0A1Q8CT37_9PSEU</name>
<reference evidence="2 3" key="1">
    <citation type="submission" date="2016-12" db="EMBL/GenBank/DDBJ databases">
        <title>The draft genome sequence of Actinophytocola sp. 11-183.</title>
        <authorList>
            <person name="Wang W."/>
            <person name="Yuan L."/>
        </authorList>
    </citation>
    <scope>NUCLEOTIDE SEQUENCE [LARGE SCALE GENOMIC DNA]</scope>
    <source>
        <strain evidence="2 3">11-183</strain>
    </source>
</reference>
<dbReference type="Proteomes" id="UP000185596">
    <property type="component" value="Unassembled WGS sequence"/>
</dbReference>
<dbReference type="EMBL" id="MSIE01000016">
    <property type="protein sequence ID" value="OLF17538.1"/>
    <property type="molecule type" value="Genomic_DNA"/>
</dbReference>
<dbReference type="InterPro" id="IPR011051">
    <property type="entry name" value="RmlC_Cupin_sf"/>
</dbReference>
<dbReference type="Pfam" id="PF07883">
    <property type="entry name" value="Cupin_2"/>
    <property type="match status" value="1"/>
</dbReference>
<dbReference type="STRING" id="1912961.BU204_11475"/>
<dbReference type="InterPro" id="IPR013096">
    <property type="entry name" value="Cupin_2"/>
</dbReference>
<sequence>MSDPLPGGVGVSRLCVYDTVTPDGRPGGSPHLHLCCSEAYVVIGGRGAVQTISGAGFAEHALARGTVLWFTPGTVHRLVNLGDLEIVVLMANSGLPEAGDAVLTFPAEVLADPDRYAAAAALPDGGAPGTDPRAAYARRDLAVEGFEQLRAAVERDGRRAMAALHTAAAQLKQPQLETWRRRWEDGAFRAAQLTGVHLDALARGDAGHLMDARVHALDGPVERGRLGMCGHLDTYPLRRPEE</sequence>
<evidence type="ECO:0000259" key="1">
    <source>
        <dbReference type="Pfam" id="PF07883"/>
    </source>
</evidence>
<gene>
    <name evidence="2" type="ORF">BU204_11475</name>
</gene>
<comment type="caution">
    <text evidence="2">The sequence shown here is derived from an EMBL/GenBank/DDBJ whole genome shotgun (WGS) entry which is preliminary data.</text>
</comment>
<dbReference type="Gene3D" id="2.60.120.10">
    <property type="entry name" value="Jelly Rolls"/>
    <property type="match status" value="1"/>
</dbReference>
<evidence type="ECO:0000313" key="2">
    <source>
        <dbReference type="EMBL" id="OLF17538.1"/>
    </source>
</evidence>
<keyword evidence="3" id="KW-1185">Reference proteome</keyword>
<dbReference type="AlphaFoldDB" id="A0A1Q8CT37"/>
<protein>
    <submittedName>
        <fullName evidence="2">Cupin</fullName>
    </submittedName>
</protein>
<organism evidence="2 3">
    <name type="scientific">Actinophytocola xanthii</name>
    <dbReference type="NCBI Taxonomy" id="1912961"/>
    <lineage>
        <taxon>Bacteria</taxon>
        <taxon>Bacillati</taxon>
        <taxon>Actinomycetota</taxon>
        <taxon>Actinomycetes</taxon>
        <taxon>Pseudonocardiales</taxon>
        <taxon>Pseudonocardiaceae</taxon>
    </lineage>
</organism>
<dbReference type="OrthoDB" id="623300at2"/>
<evidence type="ECO:0000313" key="3">
    <source>
        <dbReference type="Proteomes" id="UP000185596"/>
    </source>
</evidence>
<dbReference type="SUPFAM" id="SSF51182">
    <property type="entry name" value="RmlC-like cupins"/>
    <property type="match status" value="1"/>
</dbReference>
<feature type="domain" description="Cupin type-2" evidence="1">
    <location>
        <begin position="24"/>
        <end position="90"/>
    </location>
</feature>
<dbReference type="InterPro" id="IPR014710">
    <property type="entry name" value="RmlC-like_jellyroll"/>
</dbReference>
<accession>A0A1Q8CT37</accession>
<proteinExistence type="predicted"/>